<comment type="caution">
    <text evidence="1">The sequence shown here is derived from an EMBL/GenBank/DDBJ whole genome shotgun (WGS) entry which is preliminary data.</text>
</comment>
<proteinExistence type="predicted"/>
<name>A0ABD3BE20_9LAMI</name>
<accession>A0ABD3BE20</accession>
<organism evidence="1 2">
    <name type="scientific">Castilleja foliolosa</name>
    <dbReference type="NCBI Taxonomy" id="1961234"/>
    <lineage>
        <taxon>Eukaryota</taxon>
        <taxon>Viridiplantae</taxon>
        <taxon>Streptophyta</taxon>
        <taxon>Embryophyta</taxon>
        <taxon>Tracheophyta</taxon>
        <taxon>Spermatophyta</taxon>
        <taxon>Magnoliopsida</taxon>
        <taxon>eudicotyledons</taxon>
        <taxon>Gunneridae</taxon>
        <taxon>Pentapetalae</taxon>
        <taxon>asterids</taxon>
        <taxon>lamiids</taxon>
        <taxon>Lamiales</taxon>
        <taxon>Orobanchaceae</taxon>
        <taxon>Pedicularideae</taxon>
        <taxon>Castillejinae</taxon>
        <taxon>Castilleja</taxon>
    </lineage>
</organism>
<keyword evidence="2" id="KW-1185">Reference proteome</keyword>
<dbReference type="Proteomes" id="UP001632038">
    <property type="component" value="Unassembled WGS sequence"/>
</dbReference>
<dbReference type="EMBL" id="JAVIJP010000100">
    <property type="protein sequence ID" value="KAL3615509.1"/>
    <property type="molecule type" value="Genomic_DNA"/>
</dbReference>
<sequence>MGTRMLLPHSSFEQINASTGAFTIDFLCGLNRRRLCFSKGAVYGAVLRLSLSGSFDQDLQEWFLEACSNLATLESLGYDLYFCGIKQSVDALRVDKVMYEHARLFDCVNKRGCLFALDLVSDLLKHGYQPDGEAKETFDELFQEYDGNTFAEKVHRLELMELCADFTRMISDIPGGMETTPVVHEVVEGGEPKIHVSSHRSPPFPCSELCDKAGFSCNRAYFCPEDPNWLTCMGETKLWDESYFGGRGRRIIQPKVSEDEHKDQYSILPDTLRISCRRMDKYSESDLICYTRNFLFSDGHITPIVWHLWRLAIHVRSFSLENEVEVLAILGETSIINNFLFWHHRRWVSEKI</sequence>
<gene>
    <name evidence="1" type="ORF">CASFOL_041170</name>
</gene>
<reference evidence="2" key="1">
    <citation type="journal article" date="2024" name="IScience">
        <title>Strigolactones Initiate the Formation of Haustorium-like Structures in Castilleja.</title>
        <authorList>
            <person name="Buerger M."/>
            <person name="Peterson D."/>
            <person name="Chory J."/>
        </authorList>
    </citation>
    <scope>NUCLEOTIDE SEQUENCE [LARGE SCALE GENOMIC DNA]</scope>
</reference>
<dbReference type="AlphaFoldDB" id="A0ABD3BE20"/>
<protein>
    <submittedName>
        <fullName evidence="1">Uncharacterized protein</fullName>
    </submittedName>
</protein>
<evidence type="ECO:0000313" key="2">
    <source>
        <dbReference type="Proteomes" id="UP001632038"/>
    </source>
</evidence>
<evidence type="ECO:0000313" key="1">
    <source>
        <dbReference type="EMBL" id="KAL3615509.1"/>
    </source>
</evidence>